<evidence type="ECO:0000313" key="1">
    <source>
        <dbReference type="EMBL" id="MBP3950582.1"/>
    </source>
</evidence>
<name>A0A940WTY3_9BACI</name>
<protein>
    <submittedName>
        <fullName evidence="1">Heptaprenyl diphosphate synthase component 1</fullName>
    </submittedName>
</protein>
<sequence length="261" mass="30635">MGSFEHYNKHVEEIKNQFYHLTKHQYLQTYLPRPVVDEDKIRFLYAMLNENLSEKDAQLFTLSALLVQAGLDIHEEVSLHEVQSDSLRKKRQLTVLAGDYYVGLYYHMLAKHKHVPLIQVISNTIQEINEVKMNTYENHDRKYEDLEETVSIIETGLMQNIADYFEQSAWKELIKDFFYLKRLVSEKLEWLSGKKTPLLKSIIKDTLQLEDAVGIIEQKVEEVKDRLIKNSKAVTSIEAFITWHIDQVSDHAFYENVAKGE</sequence>
<evidence type="ECO:0000313" key="2">
    <source>
        <dbReference type="Proteomes" id="UP000678228"/>
    </source>
</evidence>
<dbReference type="EMBL" id="JAGKSQ010000002">
    <property type="protein sequence ID" value="MBP3950582.1"/>
    <property type="molecule type" value="Genomic_DNA"/>
</dbReference>
<dbReference type="Pfam" id="PF07307">
    <property type="entry name" value="HEPPP_synt_1"/>
    <property type="match status" value="1"/>
</dbReference>
<dbReference type="InterPro" id="IPR009920">
    <property type="entry name" value="HEPPP_synth_su1"/>
</dbReference>
<comment type="caution">
    <text evidence="1">The sequence shown here is derived from an EMBL/GenBank/DDBJ whole genome shotgun (WGS) entry which is preliminary data.</text>
</comment>
<keyword evidence="2" id="KW-1185">Reference proteome</keyword>
<proteinExistence type="predicted"/>
<dbReference type="Proteomes" id="UP000678228">
    <property type="component" value="Unassembled WGS sequence"/>
</dbReference>
<dbReference type="Gene3D" id="1.20.120.1450">
    <property type="match status" value="1"/>
</dbReference>
<organism evidence="1 2">
    <name type="scientific">Halalkalibacter suaedae</name>
    <dbReference type="NCBI Taxonomy" id="2822140"/>
    <lineage>
        <taxon>Bacteria</taxon>
        <taxon>Bacillati</taxon>
        <taxon>Bacillota</taxon>
        <taxon>Bacilli</taxon>
        <taxon>Bacillales</taxon>
        <taxon>Bacillaceae</taxon>
        <taxon>Halalkalibacter</taxon>
    </lineage>
</organism>
<dbReference type="RefSeq" id="WP_210596272.1">
    <property type="nucleotide sequence ID" value="NZ_JAGKSQ010000002.1"/>
</dbReference>
<dbReference type="AlphaFoldDB" id="A0A940WTY3"/>
<dbReference type="GO" id="GO:0009234">
    <property type="term" value="P:menaquinone biosynthetic process"/>
    <property type="evidence" value="ECO:0007669"/>
    <property type="project" value="InterPro"/>
</dbReference>
<reference evidence="1" key="1">
    <citation type="submission" date="2021-03" db="EMBL/GenBank/DDBJ databases">
        <title>Bacillus suaedae sp. nov., isolated from Suaeda aralocaspica.</title>
        <authorList>
            <person name="Lei R.F.R."/>
        </authorList>
    </citation>
    <scope>NUCLEOTIDE SEQUENCE</scope>
    <source>
        <strain evidence="1">YZJH907-2</strain>
    </source>
</reference>
<accession>A0A940WTY3</accession>
<gene>
    <name evidence="1" type="ORF">J7W16_05500</name>
</gene>